<feature type="region of interest" description="Disordered" evidence="1">
    <location>
        <begin position="150"/>
        <end position="259"/>
    </location>
</feature>
<sequence length="346" mass="36027">MNTEANQEKSAVQSTGERLRLAREAKGLSQQNVAERLCLKLSTVRDIEEDKSPADLAATFLRGYIRSYARLVHVPEDEILPMLSKQAPIRAAKITPMHNIALGSSGRRKKRDGMLMTFTVLVIVVVIGLTVAWWWQNHKASQADLNAMTSTTAGSGNEQSIPLSDGNDDASAGGNAIPLDTGNTAPAATDNTAPVATGSATAADSAAPASADGTGSAAQPATATPSQTAPAATQPATPAVQNSAETQAPATPAASPVATDATVATTDALAMTFRGDCWLEVTDAQGKKLFSGLQHKGGQLNLNGKPPYRVKIGAPAVVSVQFRGQPVDLSRFVRTNQVARLTIGAH</sequence>
<dbReference type="Pfam" id="PF13464">
    <property type="entry name" value="RodZ_C"/>
    <property type="match status" value="1"/>
</dbReference>
<keyword evidence="2" id="KW-0472">Membrane</keyword>
<feature type="compositionally biased region" description="Polar residues" evidence="1">
    <location>
        <begin position="150"/>
        <end position="162"/>
    </location>
</feature>
<evidence type="ECO:0000313" key="4">
    <source>
        <dbReference type="EMBL" id="MFC6377832.1"/>
    </source>
</evidence>
<dbReference type="PROSITE" id="PS50943">
    <property type="entry name" value="HTH_CROC1"/>
    <property type="match status" value="1"/>
</dbReference>
<dbReference type="RefSeq" id="WP_385948939.1">
    <property type="nucleotide sequence ID" value="NZ_JBHSUB010000007.1"/>
</dbReference>
<dbReference type="InterPro" id="IPR001387">
    <property type="entry name" value="Cro/C1-type_HTH"/>
</dbReference>
<dbReference type="NCBIfam" id="NF008109">
    <property type="entry name" value="PRK10856.1"/>
    <property type="match status" value="1"/>
</dbReference>
<protein>
    <submittedName>
        <fullName evidence="4">Cytoskeleton protein RodZ</fullName>
    </submittedName>
</protein>
<evidence type="ECO:0000313" key="5">
    <source>
        <dbReference type="Proteomes" id="UP001596230"/>
    </source>
</evidence>
<evidence type="ECO:0000256" key="2">
    <source>
        <dbReference type="SAM" id="Phobius"/>
    </source>
</evidence>
<organism evidence="4 5">
    <name type="scientific">Tatumella terrea</name>
    <dbReference type="NCBI Taxonomy" id="419007"/>
    <lineage>
        <taxon>Bacteria</taxon>
        <taxon>Pseudomonadati</taxon>
        <taxon>Pseudomonadota</taxon>
        <taxon>Gammaproteobacteria</taxon>
        <taxon>Enterobacterales</taxon>
        <taxon>Erwiniaceae</taxon>
        <taxon>Tatumella</taxon>
    </lineage>
</organism>
<comment type="caution">
    <text evidence="4">The sequence shown here is derived from an EMBL/GenBank/DDBJ whole genome shotgun (WGS) entry which is preliminary data.</text>
</comment>
<feature type="transmembrane region" description="Helical" evidence="2">
    <location>
        <begin position="114"/>
        <end position="135"/>
    </location>
</feature>
<accession>A0ABW1VYQ5</accession>
<name>A0ABW1VYQ5_9GAMM</name>
<feature type="domain" description="HTH cro/C1-type" evidence="3">
    <location>
        <begin position="19"/>
        <end position="52"/>
    </location>
</feature>
<dbReference type="PANTHER" id="PTHR34475">
    <property type="match status" value="1"/>
</dbReference>
<dbReference type="InterPro" id="IPR025194">
    <property type="entry name" value="RodZ-like_C"/>
</dbReference>
<dbReference type="Proteomes" id="UP001596230">
    <property type="component" value="Unassembled WGS sequence"/>
</dbReference>
<evidence type="ECO:0000256" key="1">
    <source>
        <dbReference type="SAM" id="MobiDB-lite"/>
    </source>
</evidence>
<dbReference type="EMBL" id="JBHSUB010000007">
    <property type="protein sequence ID" value="MFC6377832.1"/>
    <property type="molecule type" value="Genomic_DNA"/>
</dbReference>
<dbReference type="CDD" id="cd00093">
    <property type="entry name" value="HTH_XRE"/>
    <property type="match status" value="1"/>
</dbReference>
<gene>
    <name evidence="4" type="primary">rodZ</name>
    <name evidence="4" type="ORF">ACFP9W_06980</name>
</gene>
<keyword evidence="2" id="KW-0812">Transmembrane</keyword>
<dbReference type="InterPro" id="IPR010982">
    <property type="entry name" value="Lambda_DNA-bd_dom_sf"/>
</dbReference>
<dbReference type="SUPFAM" id="SSF47413">
    <property type="entry name" value="lambda repressor-like DNA-binding domains"/>
    <property type="match status" value="1"/>
</dbReference>
<dbReference type="Gene3D" id="1.10.260.40">
    <property type="entry name" value="lambda repressor-like DNA-binding domains"/>
    <property type="match status" value="1"/>
</dbReference>
<evidence type="ECO:0000259" key="3">
    <source>
        <dbReference type="PROSITE" id="PS50943"/>
    </source>
</evidence>
<feature type="compositionally biased region" description="Low complexity" evidence="1">
    <location>
        <begin position="180"/>
        <end position="259"/>
    </location>
</feature>
<keyword evidence="2" id="KW-1133">Transmembrane helix</keyword>
<dbReference type="SMART" id="SM00530">
    <property type="entry name" value="HTH_XRE"/>
    <property type="match status" value="1"/>
</dbReference>
<dbReference type="PANTHER" id="PTHR34475:SF1">
    <property type="entry name" value="CYTOSKELETON PROTEIN RODZ"/>
    <property type="match status" value="1"/>
</dbReference>
<reference evidence="5" key="1">
    <citation type="journal article" date="2019" name="Int. J. Syst. Evol. Microbiol.">
        <title>The Global Catalogue of Microorganisms (GCM) 10K type strain sequencing project: providing services to taxonomists for standard genome sequencing and annotation.</title>
        <authorList>
            <consortium name="The Broad Institute Genomics Platform"/>
            <consortium name="The Broad Institute Genome Sequencing Center for Infectious Disease"/>
            <person name="Wu L."/>
            <person name="Ma J."/>
        </authorList>
    </citation>
    <scope>NUCLEOTIDE SEQUENCE [LARGE SCALE GENOMIC DNA]</scope>
    <source>
        <strain evidence="5">CGMCC 1.18518</strain>
    </source>
</reference>
<dbReference type="Pfam" id="PF13413">
    <property type="entry name" value="HTH_25"/>
    <property type="match status" value="1"/>
</dbReference>
<dbReference type="InterPro" id="IPR050400">
    <property type="entry name" value="Bact_Cytoskel_RodZ"/>
</dbReference>
<keyword evidence="5" id="KW-1185">Reference proteome</keyword>
<proteinExistence type="predicted"/>